<accession>A0A9P9IWC8</accession>
<dbReference type="InterPro" id="IPR000210">
    <property type="entry name" value="BTB/POZ_dom"/>
</dbReference>
<feature type="domain" description="BTB" evidence="1">
    <location>
        <begin position="69"/>
        <end position="139"/>
    </location>
</feature>
<comment type="caution">
    <text evidence="2">The sequence shown here is derived from an EMBL/GenBank/DDBJ whole genome shotgun (WGS) entry which is preliminary data.</text>
</comment>
<evidence type="ECO:0000259" key="1">
    <source>
        <dbReference type="PROSITE" id="PS50097"/>
    </source>
</evidence>
<dbReference type="Gene3D" id="3.30.710.10">
    <property type="entry name" value="Potassium Channel Kv1.1, Chain A"/>
    <property type="match status" value="1"/>
</dbReference>
<reference evidence="2" key="1">
    <citation type="journal article" date="2021" name="Nat. Commun.">
        <title>Genetic determinants of endophytism in the Arabidopsis root mycobiome.</title>
        <authorList>
            <person name="Mesny F."/>
            <person name="Miyauchi S."/>
            <person name="Thiergart T."/>
            <person name="Pickel B."/>
            <person name="Atanasova L."/>
            <person name="Karlsson M."/>
            <person name="Huettel B."/>
            <person name="Barry K.W."/>
            <person name="Haridas S."/>
            <person name="Chen C."/>
            <person name="Bauer D."/>
            <person name="Andreopoulos W."/>
            <person name="Pangilinan J."/>
            <person name="LaButti K."/>
            <person name="Riley R."/>
            <person name="Lipzen A."/>
            <person name="Clum A."/>
            <person name="Drula E."/>
            <person name="Henrissat B."/>
            <person name="Kohler A."/>
            <person name="Grigoriev I.V."/>
            <person name="Martin F.M."/>
            <person name="Hacquard S."/>
        </authorList>
    </citation>
    <scope>NUCLEOTIDE SEQUENCE</scope>
    <source>
        <strain evidence="2">MPI-CAGE-CH-0243</strain>
    </source>
</reference>
<dbReference type="PANTHER" id="PTHR47843:SF2">
    <property type="entry name" value="BTB DOMAIN-CONTAINING PROTEIN"/>
    <property type="match status" value="1"/>
</dbReference>
<dbReference type="Proteomes" id="UP000700596">
    <property type="component" value="Unassembled WGS sequence"/>
</dbReference>
<evidence type="ECO:0000313" key="3">
    <source>
        <dbReference type="Proteomes" id="UP000700596"/>
    </source>
</evidence>
<dbReference type="PROSITE" id="PS50097">
    <property type="entry name" value="BTB"/>
    <property type="match status" value="1"/>
</dbReference>
<dbReference type="SUPFAM" id="SSF54695">
    <property type="entry name" value="POZ domain"/>
    <property type="match status" value="1"/>
</dbReference>
<keyword evidence="3" id="KW-1185">Reference proteome</keyword>
<protein>
    <recommendedName>
        <fullName evidence="1">BTB domain-containing protein</fullName>
    </recommendedName>
</protein>
<name>A0A9P9IWC8_9PLEO</name>
<dbReference type="OrthoDB" id="1022638at2759"/>
<proteinExistence type="predicted"/>
<organism evidence="2 3">
    <name type="scientific">Dendryphion nanum</name>
    <dbReference type="NCBI Taxonomy" id="256645"/>
    <lineage>
        <taxon>Eukaryota</taxon>
        <taxon>Fungi</taxon>
        <taxon>Dikarya</taxon>
        <taxon>Ascomycota</taxon>
        <taxon>Pezizomycotina</taxon>
        <taxon>Dothideomycetes</taxon>
        <taxon>Pleosporomycetidae</taxon>
        <taxon>Pleosporales</taxon>
        <taxon>Torulaceae</taxon>
        <taxon>Dendryphion</taxon>
    </lineage>
</organism>
<dbReference type="Pfam" id="PF00651">
    <property type="entry name" value="BTB"/>
    <property type="match status" value="1"/>
</dbReference>
<dbReference type="CDD" id="cd18186">
    <property type="entry name" value="BTB_POZ_ZBTB_KLHL-like"/>
    <property type="match status" value="1"/>
</dbReference>
<evidence type="ECO:0000313" key="2">
    <source>
        <dbReference type="EMBL" id="KAH7138018.1"/>
    </source>
</evidence>
<dbReference type="EMBL" id="JAGMWT010000001">
    <property type="protein sequence ID" value="KAH7138018.1"/>
    <property type="molecule type" value="Genomic_DNA"/>
</dbReference>
<dbReference type="AlphaFoldDB" id="A0A9P9IWC8"/>
<dbReference type="PANTHER" id="PTHR47843">
    <property type="entry name" value="BTB DOMAIN-CONTAINING PROTEIN-RELATED"/>
    <property type="match status" value="1"/>
</dbReference>
<sequence length="288" mass="32523">MNSINDVSFASLLSLQPPNKRKRVSTGTSIKDEASEILDRRVKPSKALDLSGQLITVIVGPDSDDNDEESKDLQDELQETFYVHQHAICAASPFFANAMKPEWASSRPDPRTITLPEDDPAAFSIYMSYLYAKELPILNESTASQPTTPEGKYRDIDNGYHNLAYAYVLGERLMDPAFKNAIIDAYVLYARGSPPAKRCYPSNEEIRILYEGTHEDSPIRKLLIDIWTARGKWEWVQMDPDLPNEFLMEVTKGLLKSREGSDGGGSLRGGREGLSRPWKLTHEQYYEK</sequence>
<gene>
    <name evidence="2" type="ORF">B0J11DRAFT_513407</name>
</gene>
<dbReference type="InterPro" id="IPR011333">
    <property type="entry name" value="SKP1/BTB/POZ_sf"/>
</dbReference>